<feature type="region of interest" description="Disordered" evidence="1">
    <location>
        <begin position="19"/>
        <end position="52"/>
    </location>
</feature>
<keyword evidence="3" id="KW-1185">Reference proteome</keyword>
<feature type="region of interest" description="Disordered" evidence="1">
    <location>
        <begin position="323"/>
        <end position="344"/>
    </location>
</feature>
<proteinExistence type="predicted"/>
<protein>
    <submittedName>
        <fullName evidence="2">52K protein</fullName>
    </submittedName>
</protein>
<dbReference type="EMBL" id="MT674683">
    <property type="protein sequence ID" value="QOJ53942.1"/>
    <property type="molecule type" value="Genomic_DNA"/>
</dbReference>
<dbReference type="Pfam" id="PF03052">
    <property type="entry name" value="Adeno_52K"/>
    <property type="match status" value="1"/>
</dbReference>
<dbReference type="Proteomes" id="UP001230876">
    <property type="component" value="Segment"/>
</dbReference>
<reference evidence="2" key="1">
    <citation type="journal article" date="2020" name="Viruses">
        <title>Molecular Characterisation of a Novel and Highly Divergent Passerine Adenovirus 1.</title>
        <authorList>
            <person name="Athukorala A."/>
            <person name="Forwood J.K."/>
            <person name="Phalen D.N."/>
            <person name="Sarker S."/>
        </authorList>
    </citation>
    <scope>NUCLEOTIDE SEQUENCE</scope>
    <source>
        <strain evidence="2">AU2787</strain>
    </source>
</reference>
<evidence type="ECO:0000313" key="2">
    <source>
        <dbReference type="EMBL" id="QOJ53942.1"/>
    </source>
</evidence>
<evidence type="ECO:0000256" key="1">
    <source>
        <dbReference type="SAM" id="MobiDB-lite"/>
    </source>
</evidence>
<name>A0A7M4BG50_9ADEN</name>
<evidence type="ECO:0000313" key="3">
    <source>
        <dbReference type="Proteomes" id="UP001230876"/>
    </source>
</evidence>
<feature type="compositionally biased region" description="Basic and acidic residues" evidence="1">
    <location>
        <begin position="333"/>
        <end position="344"/>
    </location>
</feature>
<sequence length="344" mass="37812">MSATRDVHPALQSVRNFAASLESRDAEDGEDSFRAPGGDRAYGLAAGSREEGAQFRKQSRVEECAVPPPAPKDVFREPLVRPDGHRDLQYKAGNAMVLDEKRALTVSDFEPDVPGSNPAMRRMEAADLKRNAVYTKDLEAWAHDYFLDSCRQYLCKVSVDLGLVYLSDFLKNYAAQAPSHALATQMVLLQQHADSCLRRVLSSVGNSTSKGAWFVDLVGVLELIVEEERTPAARASAIGVAVNKLALHFAKKACGGHYPTADKLAKTGVYFRRVIAETLALADRIGCYDRYYSALRPVAPARVRPEQDDASYLFSLRTALDEHGSAEGDSDGEEAHYLDDVDNE</sequence>
<dbReference type="InterPro" id="IPR004292">
    <property type="entry name" value="L1-like"/>
</dbReference>
<organism evidence="2 3">
    <name type="scientific">Passerine adenovirus 1</name>
    <dbReference type="NCBI Taxonomy" id="2779174"/>
    <lineage>
        <taxon>Viruses</taxon>
        <taxon>Varidnaviria</taxon>
        <taxon>Bamfordvirae</taxon>
        <taxon>Preplasmiviricota</taxon>
        <taxon>Polisuviricotina</taxon>
        <taxon>Pharingeaviricetes</taxon>
        <taxon>Rowavirales</taxon>
        <taxon>Adenoviridae</taxon>
        <taxon>Barthadenovirus</taxon>
    </lineage>
</organism>
<accession>A0A7M4BG50</accession>